<feature type="transmembrane region" description="Helical" evidence="8">
    <location>
        <begin position="140"/>
        <end position="165"/>
    </location>
</feature>
<dbReference type="SUPFAM" id="SSF81345">
    <property type="entry name" value="ABC transporter involved in vitamin B12 uptake, BtuC"/>
    <property type="match status" value="1"/>
</dbReference>
<feature type="transmembrane region" description="Helical" evidence="8">
    <location>
        <begin position="185"/>
        <end position="207"/>
    </location>
</feature>
<dbReference type="InterPro" id="IPR000522">
    <property type="entry name" value="ABC_transptr_permease_BtuC"/>
</dbReference>
<evidence type="ECO:0000256" key="6">
    <source>
        <dbReference type="ARBA" id="ARBA00022989"/>
    </source>
</evidence>
<feature type="transmembrane region" description="Helical" evidence="8">
    <location>
        <begin position="53"/>
        <end position="70"/>
    </location>
</feature>
<evidence type="ECO:0000313" key="9">
    <source>
        <dbReference type="EMBL" id="HIZ34898.1"/>
    </source>
</evidence>
<dbReference type="EMBL" id="DXBY01000062">
    <property type="protein sequence ID" value="HIZ34898.1"/>
    <property type="molecule type" value="Genomic_DNA"/>
</dbReference>
<reference evidence="9" key="1">
    <citation type="journal article" date="2021" name="PeerJ">
        <title>Extensive microbial diversity within the chicken gut microbiome revealed by metagenomics and culture.</title>
        <authorList>
            <person name="Gilroy R."/>
            <person name="Ravi A."/>
            <person name="Getino M."/>
            <person name="Pursley I."/>
            <person name="Horton D.L."/>
            <person name="Alikhan N.F."/>
            <person name="Baker D."/>
            <person name="Gharbi K."/>
            <person name="Hall N."/>
            <person name="Watson M."/>
            <person name="Adriaenssens E.M."/>
            <person name="Foster-Nyarko E."/>
            <person name="Jarju S."/>
            <person name="Secka A."/>
            <person name="Antonio M."/>
            <person name="Oren A."/>
            <person name="Chaudhuri R.R."/>
            <person name="La Ragione R."/>
            <person name="Hildebrand F."/>
            <person name="Pallen M.J."/>
        </authorList>
    </citation>
    <scope>NUCLEOTIDE SEQUENCE</scope>
    <source>
        <strain evidence="9">ChiGjej4B4-7305</strain>
    </source>
</reference>
<reference evidence="9" key="2">
    <citation type="submission" date="2021-04" db="EMBL/GenBank/DDBJ databases">
        <authorList>
            <person name="Gilroy R."/>
        </authorList>
    </citation>
    <scope>NUCLEOTIDE SEQUENCE</scope>
    <source>
        <strain evidence="9">ChiGjej4B4-7305</strain>
    </source>
</reference>
<dbReference type="GO" id="GO:0022857">
    <property type="term" value="F:transmembrane transporter activity"/>
    <property type="evidence" value="ECO:0007669"/>
    <property type="project" value="InterPro"/>
</dbReference>
<proteinExistence type="inferred from homology"/>
<dbReference type="InterPro" id="IPR037294">
    <property type="entry name" value="ABC_BtuC-like"/>
</dbReference>
<keyword evidence="6 8" id="KW-1133">Transmembrane helix</keyword>
<feature type="transmembrane region" description="Helical" evidence="8">
    <location>
        <begin position="82"/>
        <end position="103"/>
    </location>
</feature>
<dbReference type="Pfam" id="PF01032">
    <property type="entry name" value="FecCD"/>
    <property type="match status" value="1"/>
</dbReference>
<dbReference type="GO" id="GO:0005886">
    <property type="term" value="C:plasma membrane"/>
    <property type="evidence" value="ECO:0007669"/>
    <property type="project" value="UniProtKB-SubCell"/>
</dbReference>
<dbReference type="AlphaFoldDB" id="A0A9D2J3A1"/>
<evidence type="ECO:0000256" key="8">
    <source>
        <dbReference type="SAM" id="Phobius"/>
    </source>
</evidence>
<dbReference type="CDD" id="cd06550">
    <property type="entry name" value="TM_ABC_iron-siderophores_like"/>
    <property type="match status" value="1"/>
</dbReference>
<comment type="similarity">
    <text evidence="2">Belongs to the binding-protein-dependent transport system permease family. FecCD subfamily.</text>
</comment>
<evidence type="ECO:0000256" key="2">
    <source>
        <dbReference type="ARBA" id="ARBA00007935"/>
    </source>
</evidence>
<evidence type="ECO:0000313" key="10">
    <source>
        <dbReference type="Proteomes" id="UP000824037"/>
    </source>
</evidence>
<keyword evidence="3" id="KW-0813">Transport</keyword>
<gene>
    <name evidence="9" type="ORF">H9815_03900</name>
</gene>
<accession>A0A9D2J3A1</accession>
<dbReference type="GO" id="GO:0033214">
    <property type="term" value="P:siderophore-iron import into cell"/>
    <property type="evidence" value="ECO:0007669"/>
    <property type="project" value="TreeGrafter"/>
</dbReference>
<feature type="transmembrane region" description="Helical" evidence="8">
    <location>
        <begin position="304"/>
        <end position="323"/>
    </location>
</feature>
<dbReference type="Proteomes" id="UP000824037">
    <property type="component" value="Unassembled WGS sequence"/>
</dbReference>
<evidence type="ECO:0000256" key="5">
    <source>
        <dbReference type="ARBA" id="ARBA00022692"/>
    </source>
</evidence>
<keyword evidence="7 8" id="KW-0472">Membrane</keyword>
<name>A0A9D2J3A1_9MICO</name>
<evidence type="ECO:0000256" key="1">
    <source>
        <dbReference type="ARBA" id="ARBA00004651"/>
    </source>
</evidence>
<comment type="caution">
    <text evidence="9">The sequence shown here is derived from an EMBL/GenBank/DDBJ whole genome shotgun (WGS) entry which is preliminary data.</text>
</comment>
<dbReference type="PANTHER" id="PTHR30472">
    <property type="entry name" value="FERRIC ENTEROBACTIN TRANSPORT SYSTEM PERMEASE PROTEIN"/>
    <property type="match status" value="1"/>
</dbReference>
<sequence>MVVGIVLLLLAVLASLAIGSREIEPGTVWQALIDHQVGHHGQDVVIDQRLPRTLLGVLVGACLAAAGTVMQGITRNPLADPGLLGVNAGASLLVVLAITFLGITRPTSFIWFALGGAAIATVVVYLVGSLARDGATPVTLALAGTAVTAGVTSVISLLLLSHTTAVNTFRFWSVGSLAGRDGPGHLATTWALAPFLVAGLVLAVVATRQLNLVAMGSELARGLGVRLGLTRAVCAAAVILLAGTATALAGPIVFVGLVIPHLVRMLVGPDYRWILAVALLYGPTLLLTADVIGRVLVPRDELEAGLVVAAVGAPAMIAIIRRIRLVQV</sequence>
<comment type="subcellular location">
    <subcellularLocation>
        <location evidence="1">Cell membrane</location>
        <topology evidence="1">Multi-pass membrane protein</topology>
    </subcellularLocation>
</comment>
<evidence type="ECO:0000256" key="7">
    <source>
        <dbReference type="ARBA" id="ARBA00023136"/>
    </source>
</evidence>
<organism evidence="9 10">
    <name type="scientific">Candidatus Ruania gallistercoris</name>
    <dbReference type="NCBI Taxonomy" id="2838746"/>
    <lineage>
        <taxon>Bacteria</taxon>
        <taxon>Bacillati</taxon>
        <taxon>Actinomycetota</taxon>
        <taxon>Actinomycetes</taxon>
        <taxon>Micrococcales</taxon>
        <taxon>Ruaniaceae</taxon>
        <taxon>Ruania</taxon>
    </lineage>
</organism>
<evidence type="ECO:0000256" key="3">
    <source>
        <dbReference type="ARBA" id="ARBA00022448"/>
    </source>
</evidence>
<dbReference type="Gene3D" id="1.10.3470.10">
    <property type="entry name" value="ABC transporter involved in vitamin B12 uptake, BtuC"/>
    <property type="match status" value="1"/>
</dbReference>
<feature type="transmembrane region" description="Helical" evidence="8">
    <location>
        <begin position="109"/>
        <end position="128"/>
    </location>
</feature>
<keyword evidence="4" id="KW-1003">Cell membrane</keyword>
<feature type="transmembrane region" description="Helical" evidence="8">
    <location>
        <begin position="271"/>
        <end position="292"/>
    </location>
</feature>
<dbReference type="PANTHER" id="PTHR30472:SF1">
    <property type="entry name" value="FE(3+) DICITRATE TRANSPORT SYSTEM PERMEASE PROTEIN FECC-RELATED"/>
    <property type="match status" value="1"/>
</dbReference>
<feature type="transmembrane region" description="Helical" evidence="8">
    <location>
        <begin position="228"/>
        <end position="259"/>
    </location>
</feature>
<protein>
    <submittedName>
        <fullName evidence="9">Iron ABC transporter permease</fullName>
    </submittedName>
</protein>
<keyword evidence="5 8" id="KW-0812">Transmembrane</keyword>
<dbReference type="FunFam" id="1.10.3470.10:FF:000001">
    <property type="entry name" value="Vitamin B12 ABC transporter permease BtuC"/>
    <property type="match status" value="1"/>
</dbReference>
<evidence type="ECO:0000256" key="4">
    <source>
        <dbReference type="ARBA" id="ARBA00022475"/>
    </source>
</evidence>